<dbReference type="InterPro" id="IPR013201">
    <property type="entry name" value="Prot_inhib_I29"/>
</dbReference>
<dbReference type="PROSITE" id="PS00640">
    <property type="entry name" value="THIOL_PROTEASE_ASN"/>
    <property type="match status" value="1"/>
</dbReference>
<evidence type="ECO:0000256" key="6">
    <source>
        <dbReference type="ARBA" id="ARBA00023145"/>
    </source>
</evidence>
<feature type="signal peptide" evidence="9">
    <location>
        <begin position="1"/>
        <end position="20"/>
    </location>
</feature>
<dbReference type="InterPro" id="IPR038765">
    <property type="entry name" value="Papain-like_cys_pep_sf"/>
</dbReference>
<dbReference type="CDD" id="cd00042">
    <property type="entry name" value="CY"/>
    <property type="match status" value="1"/>
</dbReference>
<dbReference type="Gene3D" id="3.90.70.10">
    <property type="entry name" value="Cysteine proteinases"/>
    <property type="match status" value="1"/>
</dbReference>
<evidence type="ECO:0000256" key="8">
    <source>
        <dbReference type="ARBA" id="ARBA00023180"/>
    </source>
</evidence>
<dbReference type="InterPro" id="IPR000668">
    <property type="entry name" value="Peptidase_C1A_C"/>
</dbReference>
<feature type="domain" description="Peptidase C1A papain C-terminal" evidence="10">
    <location>
        <begin position="258"/>
        <end position="469"/>
    </location>
</feature>
<dbReference type="Pfam" id="PF00031">
    <property type="entry name" value="Cystatin"/>
    <property type="match status" value="1"/>
</dbReference>
<evidence type="ECO:0000256" key="9">
    <source>
        <dbReference type="SAM" id="SignalP"/>
    </source>
</evidence>
<keyword evidence="13" id="KW-1185">Reference proteome</keyword>
<dbReference type="InterPro" id="IPR025660">
    <property type="entry name" value="Pept_his_AS"/>
</dbReference>
<keyword evidence="7" id="KW-1015">Disulfide bond</keyword>
<dbReference type="SUPFAM" id="SSF54001">
    <property type="entry name" value="Cysteine proteinases"/>
    <property type="match status" value="1"/>
</dbReference>
<proteinExistence type="inferred from homology"/>
<dbReference type="Gene3D" id="3.10.450.10">
    <property type="match status" value="1"/>
</dbReference>
<dbReference type="InterPro" id="IPR025661">
    <property type="entry name" value="Pept_asp_AS"/>
</dbReference>
<protein>
    <recommendedName>
        <fullName evidence="14">Cathepsin F</fullName>
    </recommendedName>
</protein>
<feature type="domain" description="Cathepsin propeptide inhibitor" evidence="11">
    <location>
        <begin position="174"/>
        <end position="231"/>
    </location>
</feature>
<dbReference type="OrthoDB" id="387093at2759"/>
<evidence type="ECO:0000313" key="12">
    <source>
        <dbReference type="EMBL" id="PAA47112.1"/>
    </source>
</evidence>
<dbReference type="GO" id="GO:0006508">
    <property type="term" value="P:proteolysis"/>
    <property type="evidence" value="ECO:0007669"/>
    <property type="project" value="UniProtKB-KW"/>
</dbReference>
<evidence type="ECO:0000259" key="10">
    <source>
        <dbReference type="SMART" id="SM00645"/>
    </source>
</evidence>
<gene>
    <name evidence="12" type="ORF">BOX15_Mlig003424g1</name>
</gene>
<dbReference type="STRING" id="282301.A0A267DEW1"/>
<evidence type="ECO:0000256" key="1">
    <source>
        <dbReference type="ARBA" id="ARBA00008455"/>
    </source>
</evidence>
<dbReference type="InterPro" id="IPR013128">
    <property type="entry name" value="Peptidase_C1A"/>
</dbReference>
<keyword evidence="3 9" id="KW-0732">Signal</keyword>
<keyword evidence="8" id="KW-0325">Glycoprotein</keyword>
<evidence type="ECO:0000256" key="7">
    <source>
        <dbReference type="ARBA" id="ARBA00023157"/>
    </source>
</evidence>
<sequence>MTRLLLGLTLLLSVAISAHCSHNVVTGGKSPITAQDAEGESFQNAITEVTRAYNTYSNSMFHHAMLRYEDAKKQVVAGIRYSFVAVFVETPCRKAVRHYGSPLRWCKEKLSPDAKVYRCPVSVVYRPWSSPRQYEVDRSGLESCQQTRRLKRSEPQHQVLLGGDSHDIGHYGQFAEFKRAHGKVYASRAEEQRRFAIFRDNMKKAYAYQMLDRGDARYGASVFADLTQEEFRSRYLSPRWDLSRRPAEEAAVPTLGDLPTSFDWREKGAVTEVKNQGTCGSCWAFSTTGNIEGQWFISKKKLVDLSEQQLVDCDKVDEGCNGGLPSQAYKEIERMGGLMKESDYPYRGSDQKCQFNQGKVAVYINSSVAISKDEKAMAAWLVQNGPISIGINANAMQFYLSGISHPWKIFCNPSHLDHGVLIVGYGMKGTEPYWIIKNSWGTSWGNKGYYLVYRGDGTCGLNQMCTSAQVK</sequence>
<evidence type="ECO:0000313" key="13">
    <source>
        <dbReference type="Proteomes" id="UP000215902"/>
    </source>
</evidence>
<dbReference type="FunFam" id="3.90.70.10:FF:000130">
    <property type="entry name" value="Cysteine proteinase 1"/>
    <property type="match status" value="1"/>
</dbReference>
<dbReference type="PRINTS" id="PR00705">
    <property type="entry name" value="PAPAIN"/>
</dbReference>
<dbReference type="Proteomes" id="UP000215902">
    <property type="component" value="Unassembled WGS sequence"/>
</dbReference>
<dbReference type="PROSITE" id="PS00139">
    <property type="entry name" value="THIOL_PROTEASE_CYS"/>
    <property type="match status" value="1"/>
</dbReference>
<dbReference type="GO" id="GO:0004869">
    <property type="term" value="F:cysteine-type endopeptidase inhibitor activity"/>
    <property type="evidence" value="ECO:0007669"/>
    <property type="project" value="InterPro"/>
</dbReference>
<organism evidence="12 13">
    <name type="scientific">Macrostomum lignano</name>
    <dbReference type="NCBI Taxonomy" id="282301"/>
    <lineage>
        <taxon>Eukaryota</taxon>
        <taxon>Metazoa</taxon>
        <taxon>Spiralia</taxon>
        <taxon>Lophotrochozoa</taxon>
        <taxon>Platyhelminthes</taxon>
        <taxon>Rhabditophora</taxon>
        <taxon>Macrostomorpha</taxon>
        <taxon>Macrostomida</taxon>
        <taxon>Macrostomidae</taxon>
        <taxon>Macrostomum</taxon>
    </lineage>
</organism>
<evidence type="ECO:0000256" key="4">
    <source>
        <dbReference type="ARBA" id="ARBA00022801"/>
    </source>
</evidence>
<evidence type="ECO:0008006" key="14">
    <source>
        <dbReference type="Google" id="ProtNLM"/>
    </source>
</evidence>
<dbReference type="PANTHER" id="PTHR12411">
    <property type="entry name" value="CYSTEINE PROTEASE FAMILY C1-RELATED"/>
    <property type="match status" value="1"/>
</dbReference>
<dbReference type="SMART" id="SM00848">
    <property type="entry name" value="Inhibitor_I29"/>
    <property type="match status" value="1"/>
</dbReference>
<keyword evidence="4" id="KW-0378">Hydrolase</keyword>
<evidence type="ECO:0000259" key="11">
    <source>
        <dbReference type="SMART" id="SM00848"/>
    </source>
</evidence>
<dbReference type="SMART" id="SM00645">
    <property type="entry name" value="Pept_C1"/>
    <property type="match status" value="1"/>
</dbReference>
<dbReference type="InterPro" id="IPR039417">
    <property type="entry name" value="Peptidase_C1A_papain-like"/>
</dbReference>
<dbReference type="InterPro" id="IPR046350">
    <property type="entry name" value="Cystatin_sf"/>
</dbReference>
<keyword evidence="6" id="KW-0865">Zymogen</keyword>
<dbReference type="Pfam" id="PF00112">
    <property type="entry name" value="Peptidase_C1"/>
    <property type="match status" value="1"/>
</dbReference>
<comment type="caution">
    <text evidence="12">The sequence shown here is derived from an EMBL/GenBank/DDBJ whole genome shotgun (WGS) entry which is preliminary data.</text>
</comment>
<dbReference type="SUPFAM" id="SSF54403">
    <property type="entry name" value="Cystatin/monellin"/>
    <property type="match status" value="1"/>
</dbReference>
<accession>A0A267DEW1</accession>
<name>A0A267DEW1_9PLAT</name>
<keyword evidence="2" id="KW-0645">Protease</keyword>
<evidence type="ECO:0000256" key="5">
    <source>
        <dbReference type="ARBA" id="ARBA00022807"/>
    </source>
</evidence>
<evidence type="ECO:0000256" key="2">
    <source>
        <dbReference type="ARBA" id="ARBA00022670"/>
    </source>
</evidence>
<evidence type="ECO:0000256" key="3">
    <source>
        <dbReference type="ARBA" id="ARBA00022729"/>
    </source>
</evidence>
<dbReference type="EMBL" id="NIVC01004569">
    <property type="protein sequence ID" value="PAA47112.1"/>
    <property type="molecule type" value="Genomic_DNA"/>
</dbReference>
<comment type="similarity">
    <text evidence="1">Belongs to the peptidase C1 family.</text>
</comment>
<reference evidence="12 13" key="1">
    <citation type="submission" date="2017-06" db="EMBL/GenBank/DDBJ databases">
        <title>A platform for efficient transgenesis in Macrostomum lignano, a flatworm model organism for stem cell research.</title>
        <authorList>
            <person name="Berezikov E."/>
        </authorList>
    </citation>
    <scope>NUCLEOTIDE SEQUENCE [LARGE SCALE GENOMIC DNA]</scope>
    <source>
        <strain evidence="12">DV1</strain>
        <tissue evidence="12">Whole organism</tissue>
    </source>
</reference>
<dbReference type="AlphaFoldDB" id="A0A267DEW1"/>
<dbReference type="PROSITE" id="PS00639">
    <property type="entry name" value="THIOL_PROTEASE_HIS"/>
    <property type="match status" value="1"/>
</dbReference>
<dbReference type="InterPro" id="IPR000010">
    <property type="entry name" value="Cystatin_dom"/>
</dbReference>
<dbReference type="Pfam" id="PF08246">
    <property type="entry name" value="Inhibitor_I29"/>
    <property type="match status" value="1"/>
</dbReference>
<keyword evidence="5" id="KW-0788">Thiol protease</keyword>
<dbReference type="CDD" id="cd02248">
    <property type="entry name" value="Peptidase_C1A"/>
    <property type="match status" value="1"/>
</dbReference>
<dbReference type="InterPro" id="IPR000169">
    <property type="entry name" value="Pept_cys_AS"/>
</dbReference>
<dbReference type="GO" id="GO:0008234">
    <property type="term" value="F:cysteine-type peptidase activity"/>
    <property type="evidence" value="ECO:0007669"/>
    <property type="project" value="UniProtKB-KW"/>
</dbReference>
<feature type="chain" id="PRO_5018557252" description="Cathepsin F" evidence="9">
    <location>
        <begin position="21"/>
        <end position="471"/>
    </location>
</feature>